<sequence>MKAIVFGAGKIARGFIGQLLYLSNYEIVFVDVSKDLVHKLNEDKSYHVHVLGDSSLDNDVTNYKALTFDDEASIAKELVTSDISFVAVGGQNLGSVGKLVASIYNKNGIEEKPFNFITCENWKDAGKALYDSIKQELKKDLHNDFDNYIGINEAVIMRTATQPSEELSEADPTGVWVQNYWYLPVDSKNFKGSIPAIHSMKLIDDFGNFLQQKMYTNNTSNAVIAYNGYLLGYNLIAEATNSPEISKLLDKAYKEINSILIMELNLDPEKQEEFAKKARAKYGDWEIVDRIIRHGKDPLRKLGPEDRLIAPARMAYRYNIYPEIIIDTIAKAIMFDEKSDEAAQKLQEMRKDNGVEYVLQTVSKLNPKEPLYQDVIQRYNELMEKGVEKSYE</sequence>
<evidence type="ECO:0000259" key="5">
    <source>
        <dbReference type="Pfam" id="PF08125"/>
    </source>
</evidence>
<dbReference type="EC" id="1.1.1.17" evidence="6"/>
<keyword evidence="7" id="KW-1185">Reference proteome</keyword>
<feature type="domain" description="Mannitol dehydrogenase N-terminal" evidence="4">
    <location>
        <begin position="1"/>
        <end position="197"/>
    </location>
</feature>
<evidence type="ECO:0000256" key="2">
    <source>
        <dbReference type="ARBA" id="ARBA00023027"/>
    </source>
</evidence>
<dbReference type="Pfam" id="PF01232">
    <property type="entry name" value="Mannitol_dh"/>
    <property type="match status" value="1"/>
</dbReference>
<keyword evidence="1 6" id="KW-0560">Oxidoreductase</keyword>
<comment type="caution">
    <text evidence="6">The sequence shown here is derived from an EMBL/GenBank/DDBJ whole genome shotgun (WGS) entry which is preliminary data.</text>
</comment>
<dbReference type="RefSeq" id="WP_307411978.1">
    <property type="nucleotide sequence ID" value="NZ_JAUSUR010000010.1"/>
</dbReference>
<feature type="domain" description="Mannitol dehydrogenase C-terminal" evidence="5">
    <location>
        <begin position="208"/>
        <end position="382"/>
    </location>
</feature>
<dbReference type="PANTHER" id="PTHR30524">
    <property type="entry name" value="MANNITOL-1-PHOSPHATE 5-DEHYDROGENASE"/>
    <property type="match status" value="1"/>
</dbReference>
<comment type="catalytic activity">
    <reaction evidence="3">
        <text>D-mannitol 1-phosphate + NAD(+) = beta-D-fructose 6-phosphate + NADH + H(+)</text>
        <dbReference type="Rhea" id="RHEA:19661"/>
        <dbReference type="ChEBI" id="CHEBI:15378"/>
        <dbReference type="ChEBI" id="CHEBI:57540"/>
        <dbReference type="ChEBI" id="CHEBI:57634"/>
        <dbReference type="ChEBI" id="CHEBI:57945"/>
        <dbReference type="ChEBI" id="CHEBI:61381"/>
        <dbReference type="EC" id="1.1.1.17"/>
    </reaction>
</comment>
<reference evidence="6 7" key="1">
    <citation type="submission" date="2023-07" db="EMBL/GenBank/DDBJ databases">
        <title>Genomic Encyclopedia of Type Strains, Phase IV (KMG-IV): sequencing the most valuable type-strain genomes for metagenomic binning, comparative biology and taxonomic classification.</title>
        <authorList>
            <person name="Goeker M."/>
        </authorList>
    </citation>
    <scope>NUCLEOTIDE SEQUENCE [LARGE SCALE GENOMIC DNA]</scope>
    <source>
        <strain evidence="6 7">DSM 16784</strain>
    </source>
</reference>
<dbReference type="InterPro" id="IPR013118">
    <property type="entry name" value="Mannitol_DH_C"/>
</dbReference>
<dbReference type="Gene3D" id="3.40.50.720">
    <property type="entry name" value="NAD(P)-binding Rossmann-like Domain"/>
    <property type="match status" value="1"/>
</dbReference>
<dbReference type="InterPro" id="IPR008927">
    <property type="entry name" value="6-PGluconate_DH-like_C_sf"/>
</dbReference>
<organism evidence="6 7">
    <name type="scientific">Breznakia pachnodae</name>
    <dbReference type="NCBI Taxonomy" id="265178"/>
    <lineage>
        <taxon>Bacteria</taxon>
        <taxon>Bacillati</taxon>
        <taxon>Bacillota</taxon>
        <taxon>Erysipelotrichia</taxon>
        <taxon>Erysipelotrichales</taxon>
        <taxon>Erysipelotrichaceae</taxon>
        <taxon>Breznakia</taxon>
    </lineage>
</organism>
<dbReference type="GO" id="GO:0008926">
    <property type="term" value="F:mannitol-1-phosphate 5-dehydrogenase activity"/>
    <property type="evidence" value="ECO:0007669"/>
    <property type="project" value="UniProtKB-EC"/>
</dbReference>
<dbReference type="Proteomes" id="UP001230220">
    <property type="component" value="Unassembled WGS sequence"/>
</dbReference>
<proteinExistence type="predicted"/>
<dbReference type="Pfam" id="PF08125">
    <property type="entry name" value="Mannitol_dh_C"/>
    <property type="match status" value="1"/>
</dbReference>
<dbReference type="SUPFAM" id="SSF51735">
    <property type="entry name" value="NAD(P)-binding Rossmann-fold domains"/>
    <property type="match status" value="1"/>
</dbReference>
<evidence type="ECO:0000259" key="4">
    <source>
        <dbReference type="Pfam" id="PF01232"/>
    </source>
</evidence>
<evidence type="ECO:0000313" key="7">
    <source>
        <dbReference type="Proteomes" id="UP001230220"/>
    </source>
</evidence>
<dbReference type="InterPro" id="IPR036291">
    <property type="entry name" value="NAD(P)-bd_dom_sf"/>
</dbReference>
<accession>A0ABU0E8I3</accession>
<keyword evidence="2" id="KW-0520">NAD</keyword>
<evidence type="ECO:0000313" key="6">
    <source>
        <dbReference type="EMBL" id="MDQ0363211.1"/>
    </source>
</evidence>
<evidence type="ECO:0000256" key="3">
    <source>
        <dbReference type="ARBA" id="ARBA00048615"/>
    </source>
</evidence>
<dbReference type="Gene3D" id="1.10.1040.10">
    <property type="entry name" value="N-(1-d-carboxylethyl)-l-norvaline Dehydrogenase, domain 2"/>
    <property type="match status" value="1"/>
</dbReference>
<protein>
    <submittedName>
        <fullName evidence="6">Mannitol-1-phosphate 5-dehydrogenase</fullName>
        <ecNumber evidence="6">1.1.1.17</ecNumber>
    </submittedName>
</protein>
<dbReference type="SUPFAM" id="SSF48179">
    <property type="entry name" value="6-phosphogluconate dehydrogenase C-terminal domain-like"/>
    <property type="match status" value="1"/>
</dbReference>
<evidence type="ECO:0000256" key="1">
    <source>
        <dbReference type="ARBA" id="ARBA00023002"/>
    </source>
</evidence>
<gene>
    <name evidence="6" type="ORF">J2S15_003972</name>
</gene>
<dbReference type="PANTHER" id="PTHR30524:SF0">
    <property type="entry name" value="ALTRONATE OXIDOREDUCTASE-RELATED"/>
    <property type="match status" value="1"/>
</dbReference>
<dbReference type="InterPro" id="IPR013328">
    <property type="entry name" value="6PGD_dom2"/>
</dbReference>
<dbReference type="EMBL" id="JAUSUR010000010">
    <property type="protein sequence ID" value="MDQ0363211.1"/>
    <property type="molecule type" value="Genomic_DNA"/>
</dbReference>
<dbReference type="InterPro" id="IPR013131">
    <property type="entry name" value="Mannitol_DH_N"/>
</dbReference>
<name>A0ABU0E8I3_9FIRM</name>